<evidence type="ECO:0000313" key="2">
    <source>
        <dbReference type="Proteomes" id="UP000001307"/>
    </source>
</evidence>
<name>E4Y2T3_OIKDI</name>
<protein>
    <submittedName>
        <fullName evidence="1">Uncharacterized protein</fullName>
    </submittedName>
</protein>
<dbReference type="InParanoid" id="E4Y2T3"/>
<accession>E4Y2T3</accession>
<evidence type="ECO:0000313" key="1">
    <source>
        <dbReference type="EMBL" id="CBY16167.1"/>
    </source>
</evidence>
<organism evidence="1">
    <name type="scientific">Oikopleura dioica</name>
    <name type="common">Tunicate</name>
    <dbReference type="NCBI Taxonomy" id="34765"/>
    <lineage>
        <taxon>Eukaryota</taxon>
        <taxon>Metazoa</taxon>
        <taxon>Chordata</taxon>
        <taxon>Tunicata</taxon>
        <taxon>Appendicularia</taxon>
        <taxon>Copelata</taxon>
        <taxon>Oikopleuridae</taxon>
        <taxon>Oikopleura</taxon>
    </lineage>
</organism>
<dbReference type="EMBL" id="FN653929">
    <property type="protein sequence ID" value="CBY16167.1"/>
    <property type="molecule type" value="Genomic_DNA"/>
</dbReference>
<gene>
    <name evidence="1" type="ORF">GSOID_T00016490001</name>
</gene>
<reference evidence="1" key="1">
    <citation type="journal article" date="2010" name="Science">
        <title>Plasticity of animal genome architecture unmasked by rapid evolution of a pelagic tunicate.</title>
        <authorList>
            <person name="Denoeud F."/>
            <person name="Henriet S."/>
            <person name="Mungpakdee S."/>
            <person name="Aury J.M."/>
            <person name="Da Silva C."/>
            <person name="Brinkmann H."/>
            <person name="Mikhaleva J."/>
            <person name="Olsen L.C."/>
            <person name="Jubin C."/>
            <person name="Canestro C."/>
            <person name="Bouquet J.M."/>
            <person name="Danks G."/>
            <person name="Poulain J."/>
            <person name="Campsteijn C."/>
            <person name="Adamski M."/>
            <person name="Cross I."/>
            <person name="Yadetie F."/>
            <person name="Muffato M."/>
            <person name="Louis A."/>
            <person name="Butcher S."/>
            <person name="Tsagkogeorga G."/>
            <person name="Konrad A."/>
            <person name="Singh S."/>
            <person name="Jensen M.F."/>
            <person name="Cong E.H."/>
            <person name="Eikeseth-Otteraa H."/>
            <person name="Noel B."/>
            <person name="Anthouard V."/>
            <person name="Porcel B.M."/>
            <person name="Kachouri-Lafond R."/>
            <person name="Nishino A."/>
            <person name="Ugolini M."/>
            <person name="Chourrout P."/>
            <person name="Nishida H."/>
            <person name="Aasland R."/>
            <person name="Huzurbazar S."/>
            <person name="Westhof E."/>
            <person name="Delsuc F."/>
            <person name="Lehrach H."/>
            <person name="Reinhardt R."/>
            <person name="Weissenbach J."/>
            <person name="Roy S.W."/>
            <person name="Artiguenave F."/>
            <person name="Postlethwait J.H."/>
            <person name="Manak J.R."/>
            <person name="Thompson E.M."/>
            <person name="Jaillon O."/>
            <person name="Du Pasquier L."/>
            <person name="Boudinot P."/>
            <person name="Liberles D.A."/>
            <person name="Volff J.N."/>
            <person name="Philippe H."/>
            <person name="Lenhard B."/>
            <person name="Roest Crollius H."/>
            <person name="Wincker P."/>
            <person name="Chourrout D."/>
        </authorList>
    </citation>
    <scope>NUCLEOTIDE SEQUENCE [LARGE SCALE GENOMIC DNA]</scope>
</reference>
<sequence>MEKITISGFRIKKVAPNSKRSRKKFILGLEKRRTDASCKAKRTGRENGSNMKKLLIILLFDSILHFCK</sequence>
<dbReference type="AlphaFoldDB" id="E4Y2T3"/>
<dbReference type="Proteomes" id="UP000001307">
    <property type="component" value="Unassembled WGS sequence"/>
</dbReference>
<proteinExistence type="predicted"/>
<keyword evidence="2" id="KW-1185">Reference proteome</keyword>